<evidence type="ECO:0000313" key="4">
    <source>
        <dbReference type="EMBL" id="SBW84551.1"/>
    </source>
</evidence>
<sequence length="700" mass="78908">MTTPTRDQLKAVLEEIRSGLGYYEEESEPISAEEDDEALSGDSSLGLIFDNVNILNLSKIDKSEWSYIRVSPRSSFGDPVWDFGDYPSPYGYPIRINFDYDNMYGVNVCGVGHEHWVNIARALLFYRVPHFGIHGRVNAYTSLETDKTKVLRLVGLFHAEGLYLGSDNSPDYRTVNDLAKSSVEHYIESLPTYGIKWEFCYLMSFWQGMSSMGMLPPEYSLYDSYVTKDLVAKYRREYDESSRPFEPIPLDDYAEIFKYCVGFVENYSADVLWLYKNFAPTIVGAFETPEKLAAINFGVSTASVEGVERFRDYKPKLLDNGMPWWGIVIKERTHENDEGQYLNQAAVISVVVALIDACIVLLLCLTGMRRSEVIGLKVDCLSFKADGYWLTYTVFKTSISSQGDIKTIPIPKIAADAIEVVVEMGRDARAYGKHDYLFAKIPKFSFGNIPQTTGIERSCNRVAGNLGIQYRVHPHRFRKSLALYIIHQDSRNLEIIKRLFSHRSLKMTLKYILSLPGVNDEVKATLIEENTEILVEVLQGVISGQIGGIGGKRLAKTANSSPILRAKLQNAGKESLSQYVASLLDEGVKLLHRTNLAICLRTPGLTSESPCDAKNDSPGSRLHPNLFACDPYNCRYAAFVEANVPSLKNEIIFHDNMIKHRYCGATQKEYSQKRIAEAFKRLHEVVGDEAHNFLKQVANG</sequence>
<dbReference type="GO" id="GO:0015074">
    <property type="term" value="P:DNA integration"/>
    <property type="evidence" value="ECO:0007669"/>
    <property type="project" value="UniProtKB-KW"/>
</dbReference>
<dbReference type="GO" id="GO:0003677">
    <property type="term" value="F:DNA binding"/>
    <property type="evidence" value="ECO:0007669"/>
    <property type="project" value="InterPro"/>
</dbReference>
<dbReference type="Proteomes" id="UP000245431">
    <property type="component" value="Chromosome PVE_r2"/>
</dbReference>
<evidence type="ECO:0000313" key="5">
    <source>
        <dbReference type="Proteomes" id="UP000245431"/>
    </source>
</evidence>
<dbReference type="InterPro" id="IPR013762">
    <property type="entry name" value="Integrase-like_cat_sf"/>
</dbReference>
<accession>A0A1D3K8N9</accession>
<dbReference type="PROSITE" id="PS51898">
    <property type="entry name" value="TYR_RECOMBINASE"/>
    <property type="match status" value="1"/>
</dbReference>
<dbReference type="Pfam" id="PF00589">
    <property type="entry name" value="Phage_integrase"/>
    <property type="match status" value="1"/>
</dbReference>
<dbReference type="Gene3D" id="1.10.443.10">
    <property type="entry name" value="Intergrase catalytic core"/>
    <property type="match status" value="1"/>
</dbReference>
<evidence type="ECO:0000256" key="2">
    <source>
        <dbReference type="ARBA" id="ARBA00023172"/>
    </source>
</evidence>
<name>A0A1D3K8N9_PSEVE</name>
<organism evidence="4 5">
    <name type="scientific">Pseudomonas veronii 1YdBTEX2</name>
    <dbReference type="NCBI Taxonomy" id="1295141"/>
    <lineage>
        <taxon>Bacteria</taxon>
        <taxon>Pseudomonadati</taxon>
        <taxon>Pseudomonadota</taxon>
        <taxon>Gammaproteobacteria</taxon>
        <taxon>Pseudomonadales</taxon>
        <taxon>Pseudomonadaceae</taxon>
        <taxon>Pseudomonas</taxon>
    </lineage>
</organism>
<dbReference type="InterPro" id="IPR011010">
    <property type="entry name" value="DNA_brk_join_enz"/>
</dbReference>
<dbReference type="PANTHER" id="PTHR30349:SF64">
    <property type="entry name" value="PROPHAGE INTEGRASE INTD-RELATED"/>
    <property type="match status" value="1"/>
</dbReference>
<keyword evidence="2" id="KW-0233">DNA recombination</keyword>
<gene>
    <name evidence="4" type="ORF">PVE_R2G0525</name>
</gene>
<evidence type="ECO:0000256" key="1">
    <source>
        <dbReference type="ARBA" id="ARBA00022908"/>
    </source>
</evidence>
<dbReference type="GO" id="GO:0006310">
    <property type="term" value="P:DNA recombination"/>
    <property type="evidence" value="ECO:0007669"/>
    <property type="project" value="UniProtKB-KW"/>
</dbReference>
<dbReference type="AlphaFoldDB" id="A0A1D3K8N9"/>
<feature type="domain" description="Tyr recombinase" evidence="3">
    <location>
        <begin position="327"/>
        <end position="527"/>
    </location>
</feature>
<protein>
    <submittedName>
        <fullName evidence="4">Site-specific recombinase</fullName>
    </submittedName>
</protein>
<reference evidence="5" key="1">
    <citation type="submission" date="2016-07" db="EMBL/GenBank/DDBJ databases">
        <authorList>
            <person name="Florea S."/>
            <person name="Webb J.S."/>
            <person name="Jaromczyk J."/>
            <person name="Schardl C.L."/>
        </authorList>
    </citation>
    <scope>NUCLEOTIDE SEQUENCE [LARGE SCALE GENOMIC DNA]</scope>
    <source>
        <strain evidence="5">1YdBTEX2</strain>
    </source>
</reference>
<dbReference type="EMBL" id="LT599584">
    <property type="protein sequence ID" value="SBW84551.1"/>
    <property type="molecule type" value="Genomic_DNA"/>
</dbReference>
<dbReference type="CDD" id="cd00397">
    <property type="entry name" value="DNA_BRE_C"/>
    <property type="match status" value="1"/>
</dbReference>
<proteinExistence type="predicted"/>
<keyword evidence="1" id="KW-0229">DNA integration</keyword>
<dbReference type="InterPro" id="IPR002104">
    <property type="entry name" value="Integrase_catalytic"/>
</dbReference>
<dbReference type="PANTHER" id="PTHR30349">
    <property type="entry name" value="PHAGE INTEGRASE-RELATED"/>
    <property type="match status" value="1"/>
</dbReference>
<dbReference type="InterPro" id="IPR050090">
    <property type="entry name" value="Tyrosine_recombinase_XerCD"/>
</dbReference>
<dbReference type="SUPFAM" id="SSF56349">
    <property type="entry name" value="DNA breaking-rejoining enzymes"/>
    <property type="match status" value="1"/>
</dbReference>
<evidence type="ECO:0000259" key="3">
    <source>
        <dbReference type="PROSITE" id="PS51898"/>
    </source>
</evidence>